<feature type="transmembrane region" description="Helical" evidence="1">
    <location>
        <begin position="83"/>
        <end position="104"/>
    </location>
</feature>
<dbReference type="Pfam" id="PF08044">
    <property type="entry name" value="DUF1707"/>
    <property type="match status" value="1"/>
</dbReference>
<dbReference type="RefSeq" id="WP_187685703.1">
    <property type="nucleotide sequence ID" value="NZ_AP023396.1"/>
</dbReference>
<keyword evidence="1" id="KW-0812">Transmembrane</keyword>
<evidence type="ECO:0000313" key="3">
    <source>
        <dbReference type="EMBL" id="BCK59051.1"/>
    </source>
</evidence>
<dbReference type="GeneID" id="80351205"/>
<keyword evidence="1" id="KW-0472">Membrane</keyword>
<proteinExistence type="predicted"/>
<keyword evidence="4" id="KW-1185">Reference proteome</keyword>
<evidence type="ECO:0000256" key="1">
    <source>
        <dbReference type="SAM" id="Phobius"/>
    </source>
</evidence>
<dbReference type="Proteomes" id="UP000516173">
    <property type="component" value="Chromosome"/>
</dbReference>
<name>A0A7G1KVW5_9NOCA</name>
<sequence length="258" mass="27441">MSPTRHSGLRVRDADRVDACALLDTARDDGQLTADEHADRTSAALRAKTFGDLDALVRDLQIPRNLVRSAVVNPQRRRRSRRWIPAVAAVAAAAAVGALVGVAATDRPGSGSELPDLTTVRGIEFFLADYRAHFGDLMVDELTLHPTHASFERGVPGGTESFTYRGKFDGSSVSKRDPSVQPFDLGAIDLPLLARCLAGAPQTLATPEGVVGHLSIQRDTDLLDDGPAITIYTEGTLGTGHMAVGPAGEVLEVFPANR</sequence>
<dbReference type="InterPro" id="IPR012551">
    <property type="entry name" value="DUF1707_SHOCT-like"/>
</dbReference>
<gene>
    <name evidence="3" type="ORF">NWFMUON74_68230</name>
</gene>
<reference evidence="3 4" key="1">
    <citation type="submission" date="2020-08" db="EMBL/GenBank/DDBJ databases">
        <title>Genome Sequencing of Nocardia wallacei strain FMUON74 and assembly.</title>
        <authorList>
            <person name="Toyokawa M."/>
            <person name="Uesaka K."/>
        </authorList>
    </citation>
    <scope>NUCLEOTIDE SEQUENCE [LARGE SCALE GENOMIC DNA]</scope>
    <source>
        <strain evidence="3 4">FMUON74</strain>
    </source>
</reference>
<dbReference type="PANTHER" id="PTHR40763:SF4">
    <property type="entry name" value="DUF1707 DOMAIN-CONTAINING PROTEIN"/>
    <property type="match status" value="1"/>
</dbReference>
<feature type="domain" description="DUF1707" evidence="2">
    <location>
        <begin position="9"/>
        <end position="61"/>
    </location>
</feature>
<evidence type="ECO:0000313" key="4">
    <source>
        <dbReference type="Proteomes" id="UP000516173"/>
    </source>
</evidence>
<dbReference type="KEGG" id="nwl:NWFMUON74_68230"/>
<protein>
    <recommendedName>
        <fullName evidence="2">DUF1707 domain-containing protein</fullName>
    </recommendedName>
</protein>
<dbReference type="PANTHER" id="PTHR40763">
    <property type="entry name" value="MEMBRANE PROTEIN-RELATED"/>
    <property type="match status" value="1"/>
</dbReference>
<dbReference type="AlphaFoldDB" id="A0A7G1KVW5"/>
<dbReference type="EMBL" id="AP023396">
    <property type="protein sequence ID" value="BCK59051.1"/>
    <property type="molecule type" value="Genomic_DNA"/>
</dbReference>
<evidence type="ECO:0000259" key="2">
    <source>
        <dbReference type="Pfam" id="PF08044"/>
    </source>
</evidence>
<organism evidence="3 4">
    <name type="scientific">Nocardia wallacei</name>
    <dbReference type="NCBI Taxonomy" id="480035"/>
    <lineage>
        <taxon>Bacteria</taxon>
        <taxon>Bacillati</taxon>
        <taxon>Actinomycetota</taxon>
        <taxon>Actinomycetes</taxon>
        <taxon>Mycobacteriales</taxon>
        <taxon>Nocardiaceae</taxon>
        <taxon>Nocardia</taxon>
    </lineage>
</organism>
<keyword evidence="1" id="KW-1133">Transmembrane helix</keyword>
<accession>A0A7G1KVW5</accession>